<dbReference type="Pfam" id="PF01555">
    <property type="entry name" value="N6_N4_Mtase"/>
    <property type="match status" value="1"/>
</dbReference>
<evidence type="ECO:0000256" key="2">
    <source>
        <dbReference type="ARBA" id="ARBA00011900"/>
    </source>
</evidence>
<evidence type="ECO:0000313" key="8">
    <source>
        <dbReference type="EMBL" id="PJK27682.1"/>
    </source>
</evidence>
<dbReference type="Proteomes" id="UP000229498">
    <property type="component" value="Unassembled WGS sequence"/>
</dbReference>
<dbReference type="EC" id="2.1.1.72" evidence="2"/>
<evidence type="ECO:0000259" key="7">
    <source>
        <dbReference type="Pfam" id="PF01555"/>
    </source>
</evidence>
<dbReference type="RefSeq" id="WP_109792424.1">
    <property type="nucleotide sequence ID" value="NZ_PIGG01000011.1"/>
</dbReference>
<keyword evidence="4" id="KW-0808">Transferase</keyword>
<keyword evidence="6" id="KW-0175">Coiled coil</keyword>
<feature type="coiled-coil region" evidence="6">
    <location>
        <begin position="714"/>
        <end position="741"/>
    </location>
</feature>
<dbReference type="GO" id="GO:0032259">
    <property type="term" value="P:methylation"/>
    <property type="evidence" value="ECO:0007669"/>
    <property type="project" value="UniProtKB-KW"/>
</dbReference>
<proteinExistence type="inferred from homology"/>
<evidence type="ECO:0000256" key="6">
    <source>
        <dbReference type="SAM" id="Coils"/>
    </source>
</evidence>
<dbReference type="GO" id="GO:0003677">
    <property type="term" value="F:DNA binding"/>
    <property type="evidence" value="ECO:0007669"/>
    <property type="project" value="InterPro"/>
</dbReference>
<dbReference type="SUPFAM" id="SSF53335">
    <property type="entry name" value="S-adenosyl-L-methionine-dependent methyltransferases"/>
    <property type="match status" value="2"/>
</dbReference>
<dbReference type="InterPro" id="IPR029063">
    <property type="entry name" value="SAM-dependent_MTases_sf"/>
</dbReference>
<evidence type="ECO:0000256" key="4">
    <source>
        <dbReference type="ARBA" id="ARBA00022679"/>
    </source>
</evidence>
<dbReference type="InterPro" id="IPR002052">
    <property type="entry name" value="DNA_methylase_N6_adenine_CS"/>
</dbReference>
<dbReference type="AlphaFoldDB" id="A0A2M9FW45"/>
<comment type="caution">
    <text evidence="8">The sequence shown here is derived from an EMBL/GenBank/DDBJ whole genome shotgun (WGS) entry which is preliminary data.</text>
</comment>
<sequence>MRVTAGSGARSQWDDPKGLDALPLPLQSPESVTIPLVVAPGPRALEDMAFPFEALSDIAQIESWRKEINRPLYHIHKWWAQRLGTVFRAIVLGAFAPSGTDMLDLFYKPVRIKDAVVFDPFMGSGTTIGETAKLGARAIGRDINPVAHFLVRNALAVHDRPAILETYRAIERDVADQVRRYYSATLPDGREVDVLYYFWVKTVDCPACDTAVDLFSSYIFARHAYPKRYPEAKAVCPTCGAINEVRNDAREAHCGTCYATFDPQAGPANGQKASCPECSHIFPIAKTIRETGRPPEHRLYAKLVLMPEGSKAYMPATDEDRALYGEAQKALRNRKNPYPVAAIEPGYNTNQALGYNYRHWHEMFNERQLLCLSVLADRIRQIEDPILRELFTCLLSGTLEFNNMFASYKGEGTGAVRHMFAHHILKPERVPLEANLWGTPKSSGAFSTMFEGRIRRALDYADDPFEIRLPAPGRKGNEKVFGLSEKIGFPVAESYSAFAEGKRVYLSCGDSSATDLPDGVVDAIITDPPFFDNVHYSQLADFFHVWQRHILGANGHWQADTTRSEDEVQNADVGAFTDRLRAVWTEAYRVLNDDGILAFTYHHSRPEGWHAVLKALMEAGFGITAAHPIKSEMSVAMPKHQAREPIDLDIIIVCRKRTQLTPHRWNGDLWGTISPVAAEQVQRLRGSGRRLSRNDVRVIVMAQLLRQLSISHEMDAALSSLDNANGEIEALIAELHAAGSKEISTNAERD</sequence>
<gene>
    <name evidence="8" type="ORF">CVT23_20945</name>
</gene>
<evidence type="ECO:0000256" key="1">
    <source>
        <dbReference type="ARBA" id="ARBA00006594"/>
    </source>
</evidence>
<dbReference type="InterPro" id="IPR002941">
    <property type="entry name" value="DNA_methylase_N4/N6"/>
</dbReference>
<protein>
    <recommendedName>
        <fullName evidence="2">site-specific DNA-methyltransferase (adenine-specific)</fullName>
        <ecNumber evidence="2">2.1.1.72</ecNumber>
    </recommendedName>
</protein>
<keyword evidence="3" id="KW-0489">Methyltransferase</keyword>
<dbReference type="OrthoDB" id="3197274at2"/>
<feature type="domain" description="DNA methylase N-4/N-6" evidence="7">
    <location>
        <begin position="113"/>
        <end position="145"/>
    </location>
</feature>
<comment type="catalytic activity">
    <reaction evidence="5">
        <text>a 2'-deoxyadenosine in DNA + S-adenosyl-L-methionine = an N(6)-methyl-2'-deoxyadenosine in DNA + S-adenosyl-L-homocysteine + H(+)</text>
        <dbReference type="Rhea" id="RHEA:15197"/>
        <dbReference type="Rhea" id="RHEA-COMP:12418"/>
        <dbReference type="Rhea" id="RHEA-COMP:12419"/>
        <dbReference type="ChEBI" id="CHEBI:15378"/>
        <dbReference type="ChEBI" id="CHEBI:57856"/>
        <dbReference type="ChEBI" id="CHEBI:59789"/>
        <dbReference type="ChEBI" id="CHEBI:90615"/>
        <dbReference type="ChEBI" id="CHEBI:90616"/>
        <dbReference type="EC" id="2.1.1.72"/>
    </reaction>
</comment>
<dbReference type="Gene3D" id="3.40.50.150">
    <property type="entry name" value="Vaccinia Virus protein VP39"/>
    <property type="match status" value="2"/>
</dbReference>
<dbReference type="EMBL" id="PHIG01000059">
    <property type="protein sequence ID" value="PJK27682.1"/>
    <property type="molecule type" value="Genomic_DNA"/>
</dbReference>
<evidence type="ECO:0000313" key="9">
    <source>
        <dbReference type="Proteomes" id="UP000229498"/>
    </source>
</evidence>
<dbReference type="GO" id="GO:0008170">
    <property type="term" value="F:N-methyltransferase activity"/>
    <property type="evidence" value="ECO:0007669"/>
    <property type="project" value="InterPro"/>
</dbReference>
<dbReference type="PROSITE" id="PS00092">
    <property type="entry name" value="N6_MTASE"/>
    <property type="match status" value="1"/>
</dbReference>
<keyword evidence="9" id="KW-1185">Reference proteome</keyword>
<name>A0A2M9FW45_9PROT</name>
<accession>A0A2M9FW45</accession>
<organism evidence="8 9">
    <name type="scientific">Minwuia thermotolerans</name>
    <dbReference type="NCBI Taxonomy" id="2056226"/>
    <lineage>
        <taxon>Bacteria</taxon>
        <taxon>Pseudomonadati</taxon>
        <taxon>Pseudomonadota</taxon>
        <taxon>Alphaproteobacteria</taxon>
        <taxon>Minwuiales</taxon>
        <taxon>Minwuiaceae</taxon>
        <taxon>Minwuia</taxon>
    </lineage>
</organism>
<comment type="similarity">
    <text evidence="1">Belongs to the N(4)/N(6)-methyltransferase family.</text>
</comment>
<evidence type="ECO:0000256" key="3">
    <source>
        <dbReference type="ARBA" id="ARBA00022603"/>
    </source>
</evidence>
<evidence type="ECO:0000256" key="5">
    <source>
        <dbReference type="ARBA" id="ARBA00047942"/>
    </source>
</evidence>
<dbReference type="GO" id="GO:0009007">
    <property type="term" value="F:site-specific DNA-methyltransferase (adenine-specific) activity"/>
    <property type="evidence" value="ECO:0007669"/>
    <property type="project" value="UniProtKB-EC"/>
</dbReference>
<reference evidence="8 9" key="1">
    <citation type="submission" date="2017-11" db="EMBL/GenBank/DDBJ databases">
        <title>Draft genome sequence of Rhizobiales bacterium SY3-13.</title>
        <authorList>
            <person name="Sun C."/>
        </authorList>
    </citation>
    <scope>NUCLEOTIDE SEQUENCE [LARGE SCALE GENOMIC DNA]</scope>
    <source>
        <strain evidence="8 9">SY3-13</strain>
    </source>
</reference>